<keyword evidence="1" id="KW-0472">Membrane</keyword>
<keyword evidence="1" id="KW-1133">Transmembrane helix</keyword>
<feature type="transmembrane region" description="Helical" evidence="1">
    <location>
        <begin position="387"/>
        <end position="408"/>
    </location>
</feature>
<organism evidence="2 3">
    <name type="scientific">Theileria orientalis</name>
    <dbReference type="NCBI Taxonomy" id="68886"/>
    <lineage>
        <taxon>Eukaryota</taxon>
        <taxon>Sar</taxon>
        <taxon>Alveolata</taxon>
        <taxon>Apicomplexa</taxon>
        <taxon>Aconoidasida</taxon>
        <taxon>Piroplasmida</taxon>
        <taxon>Theileriidae</taxon>
        <taxon>Theileria</taxon>
    </lineage>
</organism>
<gene>
    <name evidence="2" type="ORF">MACK_002282</name>
</gene>
<protein>
    <submittedName>
        <fullName evidence="2">Uncharacterized protein</fullName>
    </submittedName>
</protein>
<name>A0A976QV79_THEOR</name>
<feature type="transmembrane region" description="Helical" evidence="1">
    <location>
        <begin position="119"/>
        <end position="137"/>
    </location>
</feature>
<feature type="transmembrane region" description="Helical" evidence="1">
    <location>
        <begin position="355"/>
        <end position="375"/>
    </location>
</feature>
<dbReference type="EMBL" id="CP056070">
    <property type="protein sequence ID" value="UKK01468.2"/>
    <property type="molecule type" value="Genomic_DNA"/>
</dbReference>
<evidence type="ECO:0000256" key="1">
    <source>
        <dbReference type="SAM" id="Phobius"/>
    </source>
</evidence>
<feature type="transmembrane region" description="Helical" evidence="1">
    <location>
        <begin position="51"/>
        <end position="74"/>
    </location>
</feature>
<keyword evidence="1" id="KW-0812">Transmembrane</keyword>
<feature type="transmembrane region" description="Helical" evidence="1">
    <location>
        <begin position="149"/>
        <end position="169"/>
    </location>
</feature>
<feature type="transmembrane region" description="Helical" evidence="1">
    <location>
        <begin position="325"/>
        <end position="343"/>
    </location>
</feature>
<proteinExistence type="predicted"/>
<reference evidence="2" key="1">
    <citation type="submission" date="2022-07" db="EMBL/GenBank/DDBJ databases">
        <title>Evaluation of T. orientalis genome assembly methods using nanopore sequencing and analysis of variation between genomes.</title>
        <authorList>
            <person name="Yam J."/>
            <person name="Micallef M.L."/>
            <person name="Liu M."/>
            <person name="Djordjevic S.P."/>
            <person name="Bogema D.R."/>
            <person name="Jenkins C."/>
        </authorList>
    </citation>
    <scope>NUCLEOTIDE SEQUENCE</scope>
    <source>
        <strain evidence="2">Goon Nure</strain>
    </source>
</reference>
<evidence type="ECO:0000313" key="2">
    <source>
        <dbReference type="EMBL" id="UKK01468.2"/>
    </source>
</evidence>
<dbReference type="Proteomes" id="UP000244811">
    <property type="component" value="Chromosome 3"/>
</dbReference>
<sequence length="527" mass="60266">MSEQSPGKKITICKLIAAFIALSSHLIMHQIDVTSVHFSVAFKIPLNNISIYFSKLFSFRCMLIAAGTATELVVSELSKKIYPQAKQDIRKLVSMGSFVGVLIVRVIFLFYLYKSSQLGFYVYVILSIEAFFFGYFHASVVGLVPEHSLAVAFAANLSRFFIFFIQLILDALLGKYPLLMIKIQVWVVVIVTCIAVSMWIYYNFAFCYYLSIQDPVECIIQSKYLPEKPGNKNERIMWSRGPIIGWMKMFYKRSPRVKYSKECEGGPSDETDIVELVVIEKGFAITFCKALSPFLMFFGGSMFKDFLFPGVLPYALLRRDRCHTINMLVPVANFFGPLVLFFAESFYSFPRWTPFFNGFWALLILMILVSVSAFMAIHSRSRLFRGFINAGFEVGAFTLMLVFCNGFLDPLSFAGVAKIVKRGFKDVKPEIAKDDSEEGKTKKTRIEGSNSLLTVHMLSALFMRFVFSKLSVGYNDTRVSLGYCLPKFRPIHRMSKFNTGWYIFRQTFIRAWKDVGSDLKMDVMQYL</sequence>
<feature type="transmembrane region" description="Helical" evidence="1">
    <location>
        <begin position="95"/>
        <end position="113"/>
    </location>
</feature>
<evidence type="ECO:0000313" key="3">
    <source>
        <dbReference type="Proteomes" id="UP000244811"/>
    </source>
</evidence>
<feature type="transmembrane region" description="Helical" evidence="1">
    <location>
        <begin position="12"/>
        <end position="31"/>
    </location>
</feature>
<accession>A0A976QV79</accession>
<dbReference type="AlphaFoldDB" id="A0A976QV79"/>
<feature type="transmembrane region" description="Helical" evidence="1">
    <location>
        <begin position="181"/>
        <end position="202"/>
    </location>
</feature>